<protein>
    <submittedName>
        <fullName evidence="7">Etoposide-induced protein 2.4-domain-containing protein</fullName>
    </submittedName>
</protein>
<dbReference type="PANTHER" id="PTHR21389">
    <property type="entry name" value="P53 INDUCED PROTEIN"/>
    <property type="match status" value="1"/>
</dbReference>
<dbReference type="PANTHER" id="PTHR21389:SF0">
    <property type="entry name" value="ETOPOSIDE-INDUCED PROTEIN 2.4 HOMOLOG"/>
    <property type="match status" value="1"/>
</dbReference>
<proteinExistence type="predicted"/>
<feature type="transmembrane region" description="Helical" evidence="6">
    <location>
        <begin position="54"/>
        <end position="74"/>
    </location>
</feature>
<dbReference type="AlphaFoldDB" id="A0AAD4LRA5"/>
<dbReference type="Pfam" id="PF07264">
    <property type="entry name" value="EI24"/>
    <property type="match status" value="1"/>
</dbReference>
<feature type="region of interest" description="Disordered" evidence="5">
    <location>
        <begin position="315"/>
        <end position="366"/>
    </location>
</feature>
<evidence type="ECO:0000256" key="2">
    <source>
        <dbReference type="ARBA" id="ARBA00022692"/>
    </source>
</evidence>
<evidence type="ECO:0000256" key="3">
    <source>
        <dbReference type="ARBA" id="ARBA00022989"/>
    </source>
</evidence>
<evidence type="ECO:0000313" key="7">
    <source>
        <dbReference type="EMBL" id="KAH9001623.1"/>
    </source>
</evidence>
<dbReference type="EMBL" id="JAKELL010000001">
    <property type="protein sequence ID" value="KAH9001623.1"/>
    <property type="molecule type" value="Genomic_DNA"/>
</dbReference>
<dbReference type="GO" id="GO:0016236">
    <property type="term" value="P:macroautophagy"/>
    <property type="evidence" value="ECO:0007669"/>
    <property type="project" value="TreeGrafter"/>
</dbReference>
<evidence type="ECO:0000256" key="4">
    <source>
        <dbReference type="ARBA" id="ARBA00023136"/>
    </source>
</evidence>
<dbReference type="GO" id="GO:0016020">
    <property type="term" value="C:membrane"/>
    <property type="evidence" value="ECO:0007669"/>
    <property type="project" value="UniProtKB-SubCell"/>
</dbReference>
<evidence type="ECO:0000256" key="6">
    <source>
        <dbReference type="SAM" id="Phobius"/>
    </source>
</evidence>
<accession>A0AAD4LRA5</accession>
<dbReference type="Proteomes" id="UP001201163">
    <property type="component" value="Unassembled WGS sequence"/>
</dbReference>
<feature type="transmembrane region" description="Helical" evidence="6">
    <location>
        <begin position="181"/>
        <end position="203"/>
    </location>
</feature>
<gene>
    <name evidence="7" type="ORF">EDB92DRAFT_1965992</name>
</gene>
<keyword evidence="2 6" id="KW-0812">Transmembrane</keyword>
<name>A0AAD4LRA5_9AGAM</name>
<feature type="transmembrane region" description="Helical" evidence="6">
    <location>
        <begin position="156"/>
        <end position="175"/>
    </location>
</feature>
<feature type="transmembrane region" description="Helical" evidence="6">
    <location>
        <begin position="94"/>
        <end position="116"/>
    </location>
</feature>
<feature type="transmembrane region" description="Helical" evidence="6">
    <location>
        <begin position="292"/>
        <end position="312"/>
    </location>
</feature>
<evidence type="ECO:0000313" key="8">
    <source>
        <dbReference type="Proteomes" id="UP001201163"/>
    </source>
</evidence>
<keyword evidence="4 6" id="KW-0472">Membrane</keyword>
<evidence type="ECO:0000256" key="1">
    <source>
        <dbReference type="ARBA" id="ARBA00004141"/>
    </source>
</evidence>
<keyword evidence="8" id="KW-1185">Reference proteome</keyword>
<feature type="non-terminal residue" evidence="7">
    <location>
        <position position="366"/>
    </location>
</feature>
<sequence>SARESYPVFLSFQDTLGLQVGWAWRGLVDAFRWDIAVRLITRNVEVRGNALKSFILNGISLLSVYVFDLFLHPLAQEQPPQKWLHRSISWFYRVLWLLPVVGVSLYLNASWCSLVAKRTFTLRHGLAFPYAGMTSTTSPNAYIAFLNSLATSAYRAVMIAMCVFLSFALGYVPVVGGIAEAIFFCWVNAYYCFEFIWIARGLSLSRRIRYLEERWMYFFAFGLPSALLCMWGSTLANAALFALIFPSYIIMAVHAHPVPSDPYNPSPRAPSPDPTSSSAPIMHPSPYIPIRLRIFASVIFINDCIVSVLSLCTGRRSGTRPRAFSPDQAGGTSEKMEGGAGDGVELRPLRRGPALRQTMAARRKFD</sequence>
<organism evidence="7 8">
    <name type="scientific">Lactarius akahatsu</name>
    <dbReference type="NCBI Taxonomy" id="416441"/>
    <lineage>
        <taxon>Eukaryota</taxon>
        <taxon>Fungi</taxon>
        <taxon>Dikarya</taxon>
        <taxon>Basidiomycota</taxon>
        <taxon>Agaricomycotina</taxon>
        <taxon>Agaricomycetes</taxon>
        <taxon>Russulales</taxon>
        <taxon>Russulaceae</taxon>
        <taxon>Lactarius</taxon>
    </lineage>
</organism>
<keyword evidence="3 6" id="KW-1133">Transmembrane helix</keyword>
<evidence type="ECO:0000256" key="5">
    <source>
        <dbReference type="SAM" id="MobiDB-lite"/>
    </source>
</evidence>
<dbReference type="InterPro" id="IPR059112">
    <property type="entry name" value="CysZ/EI24"/>
</dbReference>
<reference evidence="7" key="1">
    <citation type="submission" date="2022-01" db="EMBL/GenBank/DDBJ databases">
        <title>Comparative genomics reveals a dynamic genome evolution in the ectomycorrhizal milk-cap (Lactarius) mushrooms.</title>
        <authorList>
            <consortium name="DOE Joint Genome Institute"/>
            <person name="Lebreton A."/>
            <person name="Tang N."/>
            <person name="Kuo A."/>
            <person name="LaButti K."/>
            <person name="Drula E."/>
            <person name="Barry K."/>
            <person name="Clum A."/>
            <person name="Lipzen A."/>
            <person name="Mousain D."/>
            <person name="Ng V."/>
            <person name="Wang R."/>
            <person name="Wang X."/>
            <person name="Dai Y."/>
            <person name="Henrissat B."/>
            <person name="Grigoriev I.V."/>
            <person name="Guerin-Laguette A."/>
            <person name="Yu F."/>
            <person name="Martin F.M."/>
        </authorList>
    </citation>
    <scope>NUCLEOTIDE SEQUENCE</scope>
    <source>
        <strain evidence="7">QP</strain>
    </source>
</reference>
<comment type="subcellular location">
    <subcellularLocation>
        <location evidence="1">Membrane</location>
        <topology evidence="1">Multi-pass membrane protein</topology>
    </subcellularLocation>
</comment>
<comment type="caution">
    <text evidence="7">The sequence shown here is derived from an EMBL/GenBank/DDBJ whole genome shotgun (WGS) entry which is preliminary data.</text>
</comment>
<dbReference type="GO" id="GO:0005783">
    <property type="term" value="C:endoplasmic reticulum"/>
    <property type="evidence" value="ECO:0007669"/>
    <property type="project" value="TreeGrafter"/>
</dbReference>
<feature type="transmembrane region" description="Helical" evidence="6">
    <location>
        <begin position="215"/>
        <end position="245"/>
    </location>
</feature>